<evidence type="ECO:0000256" key="2">
    <source>
        <dbReference type="SAM" id="Phobius"/>
    </source>
</evidence>
<organism evidence="3 4">
    <name type="scientific">Monilinia laxa</name>
    <name type="common">Brown rot fungus</name>
    <name type="synonym">Sclerotinia laxa</name>
    <dbReference type="NCBI Taxonomy" id="61186"/>
    <lineage>
        <taxon>Eukaryota</taxon>
        <taxon>Fungi</taxon>
        <taxon>Dikarya</taxon>
        <taxon>Ascomycota</taxon>
        <taxon>Pezizomycotina</taxon>
        <taxon>Leotiomycetes</taxon>
        <taxon>Helotiales</taxon>
        <taxon>Sclerotiniaceae</taxon>
        <taxon>Monilinia</taxon>
    </lineage>
</organism>
<name>A0A5N6KD31_MONLA</name>
<protein>
    <submittedName>
        <fullName evidence="3">Uncharacterized protein</fullName>
    </submittedName>
</protein>
<feature type="transmembrane region" description="Helical" evidence="2">
    <location>
        <begin position="44"/>
        <end position="64"/>
    </location>
</feature>
<reference evidence="3 4" key="1">
    <citation type="submission" date="2019-06" db="EMBL/GenBank/DDBJ databases">
        <title>Genome Sequence of the Brown Rot Fungal Pathogen Monilinia laxa.</title>
        <authorList>
            <person name="De Miccolis Angelini R.M."/>
            <person name="Landi L."/>
            <person name="Abate D."/>
            <person name="Pollastro S."/>
            <person name="Romanazzi G."/>
            <person name="Faretra F."/>
        </authorList>
    </citation>
    <scope>NUCLEOTIDE SEQUENCE [LARGE SCALE GENOMIC DNA]</scope>
    <source>
        <strain evidence="3 4">Mlax316</strain>
    </source>
</reference>
<keyword evidence="2" id="KW-0812">Transmembrane</keyword>
<evidence type="ECO:0000313" key="3">
    <source>
        <dbReference type="EMBL" id="KAB8301318.1"/>
    </source>
</evidence>
<evidence type="ECO:0000313" key="4">
    <source>
        <dbReference type="Proteomes" id="UP000326757"/>
    </source>
</evidence>
<dbReference type="Proteomes" id="UP000326757">
    <property type="component" value="Unassembled WGS sequence"/>
</dbReference>
<keyword evidence="2" id="KW-1133">Transmembrane helix</keyword>
<dbReference type="AlphaFoldDB" id="A0A5N6KD31"/>
<sequence>MQQRHLKSSQQPLDIPILPPSKSSKCAGQARQSTIVNLSSEKSFMLLVPSLVDLITIITPITLITTLNEYLSPPSDQPDQSVEHMSLRAPEQVKQVIAARHIDITEIS</sequence>
<gene>
    <name evidence="3" type="ORF">EYC80_003199</name>
</gene>
<evidence type="ECO:0000256" key="1">
    <source>
        <dbReference type="SAM" id="MobiDB-lite"/>
    </source>
</evidence>
<keyword evidence="4" id="KW-1185">Reference proteome</keyword>
<dbReference type="EMBL" id="VIGI01000004">
    <property type="protein sequence ID" value="KAB8301318.1"/>
    <property type="molecule type" value="Genomic_DNA"/>
</dbReference>
<comment type="caution">
    <text evidence="3">The sequence shown here is derived from an EMBL/GenBank/DDBJ whole genome shotgun (WGS) entry which is preliminary data.</text>
</comment>
<accession>A0A5N6KD31</accession>
<keyword evidence="2" id="KW-0472">Membrane</keyword>
<proteinExistence type="predicted"/>
<feature type="region of interest" description="Disordered" evidence="1">
    <location>
        <begin position="1"/>
        <end position="26"/>
    </location>
</feature>